<dbReference type="Gene3D" id="3.30.70.330">
    <property type="match status" value="2"/>
</dbReference>
<gene>
    <name evidence="5" type="ORF">K490DRAFT_32255</name>
</gene>
<evidence type="ECO:0000259" key="4">
    <source>
        <dbReference type="PROSITE" id="PS50102"/>
    </source>
</evidence>
<feature type="region of interest" description="Disordered" evidence="3">
    <location>
        <begin position="184"/>
        <end position="208"/>
    </location>
</feature>
<reference evidence="5" key="1">
    <citation type="journal article" date="2020" name="Stud. Mycol.">
        <title>101 Dothideomycetes genomes: a test case for predicting lifestyles and emergence of pathogens.</title>
        <authorList>
            <person name="Haridas S."/>
            <person name="Albert R."/>
            <person name="Binder M."/>
            <person name="Bloem J."/>
            <person name="Labutti K."/>
            <person name="Salamov A."/>
            <person name="Andreopoulos B."/>
            <person name="Baker S."/>
            <person name="Barry K."/>
            <person name="Bills G."/>
            <person name="Bluhm B."/>
            <person name="Cannon C."/>
            <person name="Castanera R."/>
            <person name="Culley D."/>
            <person name="Daum C."/>
            <person name="Ezra D."/>
            <person name="Gonzalez J."/>
            <person name="Henrissat B."/>
            <person name="Kuo A."/>
            <person name="Liang C."/>
            <person name="Lipzen A."/>
            <person name="Lutzoni F."/>
            <person name="Magnuson J."/>
            <person name="Mondo S."/>
            <person name="Nolan M."/>
            <person name="Ohm R."/>
            <person name="Pangilinan J."/>
            <person name="Park H.-J."/>
            <person name="Ramirez L."/>
            <person name="Alfaro M."/>
            <person name="Sun H."/>
            <person name="Tritt A."/>
            <person name="Yoshinaga Y."/>
            <person name="Zwiers L.-H."/>
            <person name="Turgeon B."/>
            <person name="Goodwin S."/>
            <person name="Spatafora J."/>
            <person name="Crous P."/>
            <person name="Grigoriev I."/>
        </authorList>
    </citation>
    <scope>NUCLEOTIDE SEQUENCE</scope>
    <source>
        <strain evidence="5">CBS 121410</strain>
    </source>
</reference>
<evidence type="ECO:0000313" key="6">
    <source>
        <dbReference type="Proteomes" id="UP000799776"/>
    </source>
</evidence>
<dbReference type="GO" id="GO:0003723">
    <property type="term" value="F:RNA binding"/>
    <property type="evidence" value="ECO:0007669"/>
    <property type="project" value="UniProtKB-UniRule"/>
</dbReference>
<dbReference type="PANTHER" id="PTHR23236">
    <property type="entry name" value="EUKARYOTIC TRANSLATION INITIATION FACTOR 4B/4H"/>
    <property type="match status" value="1"/>
</dbReference>
<proteinExistence type="predicted"/>
<feature type="domain" description="RRM" evidence="4">
    <location>
        <begin position="94"/>
        <end position="184"/>
    </location>
</feature>
<name>A0A9P4M250_9PEZI</name>
<feature type="compositionally biased region" description="Basic residues" evidence="3">
    <location>
        <begin position="48"/>
        <end position="57"/>
    </location>
</feature>
<feature type="region of interest" description="Disordered" evidence="3">
    <location>
        <begin position="339"/>
        <end position="389"/>
    </location>
</feature>
<dbReference type="Pfam" id="PF00076">
    <property type="entry name" value="RRM_1"/>
    <property type="match status" value="1"/>
</dbReference>
<evidence type="ECO:0000313" key="5">
    <source>
        <dbReference type="EMBL" id="KAF2091887.1"/>
    </source>
</evidence>
<feature type="domain" description="RRM" evidence="4">
    <location>
        <begin position="213"/>
        <end position="331"/>
    </location>
</feature>
<dbReference type="PANTHER" id="PTHR23236:SF95">
    <property type="entry name" value="NUCLEOLAR PROTEIN 13"/>
    <property type="match status" value="1"/>
</dbReference>
<feature type="compositionally biased region" description="Basic and acidic residues" evidence="3">
    <location>
        <begin position="79"/>
        <end position="91"/>
    </location>
</feature>
<evidence type="ECO:0000256" key="1">
    <source>
        <dbReference type="ARBA" id="ARBA00022884"/>
    </source>
</evidence>
<dbReference type="InterPro" id="IPR000504">
    <property type="entry name" value="RRM_dom"/>
</dbReference>
<dbReference type="GO" id="GO:0005730">
    <property type="term" value="C:nucleolus"/>
    <property type="evidence" value="ECO:0007669"/>
    <property type="project" value="TreeGrafter"/>
</dbReference>
<dbReference type="AlphaFoldDB" id="A0A9P4M250"/>
<dbReference type="SUPFAM" id="SSF54928">
    <property type="entry name" value="RNA-binding domain, RBD"/>
    <property type="match status" value="1"/>
</dbReference>
<dbReference type="OrthoDB" id="1875751at2759"/>
<comment type="caution">
    <text evidence="5">The sequence shown here is derived from an EMBL/GenBank/DDBJ whole genome shotgun (WGS) entry which is preliminary data.</text>
</comment>
<feature type="region of interest" description="Disordered" evidence="3">
    <location>
        <begin position="280"/>
        <end position="316"/>
    </location>
</feature>
<keyword evidence="6" id="KW-1185">Reference proteome</keyword>
<keyword evidence="1 2" id="KW-0694">RNA-binding</keyword>
<sequence length="422" mass="46184">MSDTVEAADAVSETGSPDTKSRKRKRIVAPEDELEIDINAPVPPSKKELRKAKKGKTSKPSSESKSEDREDTEMAEAAGIKKEDDDKTKKPSEYGIWIGNLPWTATKDSLRSFIAEKADIKESQITRIHMPAPNAAASANQRIKPTNKGFAYVDLESVEALNSTIGISETLMGGRRVLVKNAKSFEGRPKKEQTAAPGTPAAVAASTGKEPSKRVFVGNLGFDVTKEDLIEHYKPCGEVVDVHMATFQDTGKCKGYAWVTFEELDAAAAAVAGFTWISRESDDSEDEAGSDTEADGDEAPADKKPKKAKKPQKWFVNRLQGRQLRTEFAEDATTRYKKRYGKDGSKHRSEQDGEANDDGGFGEVADEPQRSHGNDRNSRRAFARREVRKVDARQIRPGAALANAPRATAAIVQAEGKKITFE</sequence>
<feature type="compositionally biased region" description="Basic and acidic residues" evidence="3">
    <location>
        <begin position="184"/>
        <end position="193"/>
    </location>
</feature>
<evidence type="ECO:0000256" key="2">
    <source>
        <dbReference type="PROSITE-ProRule" id="PRU00176"/>
    </source>
</evidence>
<protein>
    <recommendedName>
        <fullName evidence="4">RRM domain-containing protein</fullName>
    </recommendedName>
</protein>
<dbReference type="InterPro" id="IPR035979">
    <property type="entry name" value="RBD_domain_sf"/>
</dbReference>
<dbReference type="Proteomes" id="UP000799776">
    <property type="component" value="Unassembled WGS sequence"/>
</dbReference>
<dbReference type="PROSITE" id="PS50102">
    <property type="entry name" value="RRM"/>
    <property type="match status" value="2"/>
</dbReference>
<feature type="compositionally biased region" description="Basic and acidic residues" evidence="3">
    <location>
        <begin position="341"/>
        <end position="351"/>
    </location>
</feature>
<feature type="compositionally biased region" description="Acidic residues" evidence="3">
    <location>
        <begin position="282"/>
        <end position="299"/>
    </location>
</feature>
<dbReference type="EMBL" id="ML978711">
    <property type="protein sequence ID" value="KAF2091887.1"/>
    <property type="molecule type" value="Genomic_DNA"/>
</dbReference>
<accession>A0A9P4M250</accession>
<dbReference type="InterPro" id="IPR012677">
    <property type="entry name" value="Nucleotide-bd_a/b_plait_sf"/>
</dbReference>
<dbReference type="SMART" id="SM00360">
    <property type="entry name" value="RRM"/>
    <property type="match status" value="2"/>
</dbReference>
<evidence type="ECO:0000256" key="3">
    <source>
        <dbReference type="SAM" id="MobiDB-lite"/>
    </source>
</evidence>
<organism evidence="5 6">
    <name type="scientific">Saccharata proteae CBS 121410</name>
    <dbReference type="NCBI Taxonomy" id="1314787"/>
    <lineage>
        <taxon>Eukaryota</taxon>
        <taxon>Fungi</taxon>
        <taxon>Dikarya</taxon>
        <taxon>Ascomycota</taxon>
        <taxon>Pezizomycotina</taxon>
        <taxon>Dothideomycetes</taxon>
        <taxon>Dothideomycetes incertae sedis</taxon>
        <taxon>Botryosphaeriales</taxon>
        <taxon>Saccharataceae</taxon>
        <taxon>Saccharata</taxon>
    </lineage>
</organism>
<feature type="region of interest" description="Disordered" evidence="3">
    <location>
        <begin position="1"/>
        <end position="91"/>
    </location>
</feature>
<feature type="compositionally biased region" description="Basic and acidic residues" evidence="3">
    <location>
        <begin position="367"/>
        <end position="389"/>
    </location>
</feature>
<feature type="compositionally biased region" description="Low complexity" evidence="3">
    <location>
        <begin position="194"/>
        <end position="208"/>
    </location>
</feature>